<evidence type="ECO:0000313" key="2">
    <source>
        <dbReference type="Proteomes" id="UP000821853"/>
    </source>
</evidence>
<reference evidence="1 2" key="1">
    <citation type="journal article" date="2020" name="Cell">
        <title>Large-Scale Comparative Analyses of Tick Genomes Elucidate Their Genetic Diversity and Vector Capacities.</title>
        <authorList>
            <consortium name="Tick Genome and Microbiome Consortium (TIGMIC)"/>
            <person name="Jia N."/>
            <person name="Wang J."/>
            <person name="Shi W."/>
            <person name="Du L."/>
            <person name="Sun Y."/>
            <person name="Zhan W."/>
            <person name="Jiang J.F."/>
            <person name="Wang Q."/>
            <person name="Zhang B."/>
            <person name="Ji P."/>
            <person name="Bell-Sakyi L."/>
            <person name="Cui X.M."/>
            <person name="Yuan T.T."/>
            <person name="Jiang B.G."/>
            <person name="Yang W.F."/>
            <person name="Lam T.T."/>
            <person name="Chang Q.C."/>
            <person name="Ding S.J."/>
            <person name="Wang X.J."/>
            <person name="Zhu J.G."/>
            <person name="Ruan X.D."/>
            <person name="Zhao L."/>
            <person name="Wei J.T."/>
            <person name="Ye R.Z."/>
            <person name="Que T.C."/>
            <person name="Du C.H."/>
            <person name="Zhou Y.H."/>
            <person name="Cheng J.X."/>
            <person name="Dai P.F."/>
            <person name="Guo W.B."/>
            <person name="Han X.H."/>
            <person name="Huang E.J."/>
            <person name="Li L.F."/>
            <person name="Wei W."/>
            <person name="Gao Y.C."/>
            <person name="Liu J.Z."/>
            <person name="Shao H.Z."/>
            <person name="Wang X."/>
            <person name="Wang C.C."/>
            <person name="Yang T.C."/>
            <person name="Huo Q.B."/>
            <person name="Li W."/>
            <person name="Chen H.Y."/>
            <person name="Chen S.E."/>
            <person name="Zhou L.G."/>
            <person name="Ni X.B."/>
            <person name="Tian J.H."/>
            <person name="Sheng Y."/>
            <person name="Liu T."/>
            <person name="Pan Y.S."/>
            <person name="Xia L.Y."/>
            <person name="Li J."/>
            <person name="Zhao F."/>
            <person name="Cao W.C."/>
        </authorList>
    </citation>
    <scope>NUCLEOTIDE SEQUENCE [LARGE SCALE GENOMIC DNA]</scope>
    <source>
        <strain evidence="1">HaeL-2018</strain>
    </source>
</reference>
<dbReference type="AlphaFoldDB" id="A0A9J6HCE2"/>
<dbReference type="InterPro" id="IPR032675">
    <property type="entry name" value="LRR_dom_sf"/>
</dbReference>
<protein>
    <submittedName>
        <fullName evidence="1">Uncharacterized protein</fullName>
    </submittedName>
</protein>
<dbReference type="OrthoDB" id="6506799at2759"/>
<organism evidence="1 2">
    <name type="scientific">Haemaphysalis longicornis</name>
    <name type="common">Bush tick</name>
    <dbReference type="NCBI Taxonomy" id="44386"/>
    <lineage>
        <taxon>Eukaryota</taxon>
        <taxon>Metazoa</taxon>
        <taxon>Ecdysozoa</taxon>
        <taxon>Arthropoda</taxon>
        <taxon>Chelicerata</taxon>
        <taxon>Arachnida</taxon>
        <taxon>Acari</taxon>
        <taxon>Parasitiformes</taxon>
        <taxon>Ixodida</taxon>
        <taxon>Ixodoidea</taxon>
        <taxon>Ixodidae</taxon>
        <taxon>Haemaphysalinae</taxon>
        <taxon>Haemaphysalis</taxon>
    </lineage>
</organism>
<accession>A0A9J6HCE2</accession>
<evidence type="ECO:0000313" key="1">
    <source>
        <dbReference type="EMBL" id="KAH9384649.1"/>
    </source>
</evidence>
<dbReference type="Gene3D" id="3.80.10.10">
    <property type="entry name" value="Ribonuclease Inhibitor"/>
    <property type="match status" value="1"/>
</dbReference>
<sequence>MAAAETGRAHEENEDLVDLDKELGPFTGSAIDYRLPCTGYRGHRCKIVSHLSSWNEYLCQACLELKETVGKAGELSLLSFYNPEVRRLEKEGKHVVATLLYWLFSLHHCLTFVQITVEQLQPYEAIFWKALIWNSHVFQSLQTLHFTGKHFYNQVCPEKILDGLSRLVRETNSLTALKMHSLSMKTPDAKRFLGALAQNRTLKELSLHGSVVRHSAFKEYLENSALLQALTIVACNEGEENCLMWPLRGLRLNQSVSKVSFRDAIVEQPVAELVASFLTESQILRTFRLLLPEPGGSYQEDFESDVLVEKKLFEADMRPSEGILHDC</sequence>
<proteinExistence type="predicted"/>
<dbReference type="EMBL" id="JABSTR010002858">
    <property type="protein sequence ID" value="KAH9384649.1"/>
    <property type="molecule type" value="Genomic_DNA"/>
</dbReference>
<gene>
    <name evidence="1" type="ORF">HPB48_026659</name>
</gene>
<dbReference type="Proteomes" id="UP000821853">
    <property type="component" value="Unassembled WGS sequence"/>
</dbReference>
<name>A0A9J6HCE2_HAELO</name>
<dbReference type="VEuPathDB" id="VectorBase:HLOH_050373"/>
<keyword evidence="2" id="KW-1185">Reference proteome</keyword>
<comment type="caution">
    <text evidence="1">The sequence shown here is derived from an EMBL/GenBank/DDBJ whole genome shotgun (WGS) entry which is preliminary data.</text>
</comment>
<dbReference type="SUPFAM" id="SSF52047">
    <property type="entry name" value="RNI-like"/>
    <property type="match status" value="1"/>
</dbReference>